<sequence length="216" mass="25215">MKIINRAMSIIGDKAPQLLHMIEKTRIMLPLILKTNLRQRAISDLTREELQSLKMAIGQLQILDIDQVHDSFLPWLAWQWRAEFWDDSWPIEKRRSVVKEALLLFRYKGTPWAISRAMSLLNFDASVLEWHQIPEGINGTFSIFLTQTEDRGLTQKDYTDIVNGVERNKRGSQHWKMTVKNSPSISAVFLPITVRSRQRVCIRTQTLPSQNREHHS</sequence>
<dbReference type="Proteomes" id="UP000095131">
    <property type="component" value="Unassembled WGS sequence"/>
</dbReference>
<dbReference type="Pfam" id="PF09684">
    <property type="entry name" value="Tail_P2_I"/>
    <property type="match status" value="1"/>
</dbReference>
<evidence type="ECO:0000313" key="2">
    <source>
        <dbReference type="Proteomes" id="UP000095131"/>
    </source>
</evidence>
<dbReference type="AlphaFoldDB" id="A0A1E3WHA8"/>
<accession>A0A1E3WHA8</accession>
<dbReference type="OrthoDB" id="90759at2"/>
<evidence type="ECO:0000313" key="1">
    <source>
        <dbReference type="EMBL" id="ODS05194.1"/>
    </source>
</evidence>
<comment type="caution">
    <text evidence="1">The sequence shown here is derived from an EMBL/GenBank/DDBJ whole genome shotgun (WGS) entry which is preliminary data.</text>
</comment>
<dbReference type="InterPro" id="IPR006521">
    <property type="entry name" value="Tail_protein_I"/>
</dbReference>
<dbReference type="EMBL" id="MDCJ01000007">
    <property type="protein sequence ID" value="ODS05194.1"/>
    <property type="molecule type" value="Genomic_DNA"/>
</dbReference>
<reference evidence="1 2" key="1">
    <citation type="submission" date="2016-08" db="EMBL/GenBank/DDBJ databases">
        <title>Genome sequencing of Vibrio scophthalmi strain FP3289, an isolated from Paralichthys olivaceus.</title>
        <authorList>
            <person name="Han H.-J."/>
        </authorList>
    </citation>
    <scope>NUCLEOTIDE SEQUENCE [LARGE SCALE GENOMIC DNA]</scope>
    <source>
        <strain evidence="1 2">FP3289</strain>
    </source>
</reference>
<gene>
    <name evidence="1" type="ORF">VSF3289_04335</name>
</gene>
<dbReference type="NCBIfam" id="TIGR01634">
    <property type="entry name" value="tail_P2_I"/>
    <property type="match status" value="1"/>
</dbReference>
<protein>
    <submittedName>
        <fullName evidence="1">Baseplate protein</fullName>
    </submittedName>
</protein>
<dbReference type="PATRIC" id="fig|45658.8.peg.4318"/>
<organism evidence="1 2">
    <name type="scientific">Vibrio scophthalmi</name>
    <dbReference type="NCBI Taxonomy" id="45658"/>
    <lineage>
        <taxon>Bacteria</taxon>
        <taxon>Pseudomonadati</taxon>
        <taxon>Pseudomonadota</taxon>
        <taxon>Gammaproteobacteria</taxon>
        <taxon>Vibrionales</taxon>
        <taxon>Vibrionaceae</taxon>
        <taxon>Vibrio</taxon>
    </lineage>
</organism>
<name>A0A1E3WHA8_9VIBR</name>
<proteinExistence type="predicted"/>